<reference evidence="2" key="2">
    <citation type="submission" date="2015-01" db="EMBL/GenBank/DDBJ databases">
        <title>Evolutionary Origins and Diversification of the Mycorrhizal Mutualists.</title>
        <authorList>
            <consortium name="DOE Joint Genome Institute"/>
            <consortium name="Mycorrhizal Genomics Consortium"/>
            <person name="Kohler A."/>
            <person name="Kuo A."/>
            <person name="Nagy L.G."/>
            <person name="Floudas D."/>
            <person name="Copeland A."/>
            <person name="Barry K.W."/>
            <person name="Cichocki N."/>
            <person name="Veneault-Fourrey C."/>
            <person name="LaButti K."/>
            <person name="Lindquist E.A."/>
            <person name="Lipzen A."/>
            <person name="Lundell T."/>
            <person name="Morin E."/>
            <person name="Murat C."/>
            <person name="Riley R."/>
            <person name="Ohm R."/>
            <person name="Sun H."/>
            <person name="Tunlid A."/>
            <person name="Henrissat B."/>
            <person name="Grigoriev I.V."/>
            <person name="Hibbett D.S."/>
            <person name="Martin F."/>
        </authorList>
    </citation>
    <scope>NUCLEOTIDE SEQUENCE [LARGE SCALE GENOMIC DNA]</scope>
    <source>
        <strain evidence="2">Zn</strain>
    </source>
</reference>
<evidence type="ECO:0000313" key="1">
    <source>
        <dbReference type="EMBL" id="KIM99891.1"/>
    </source>
</evidence>
<evidence type="ECO:0000313" key="2">
    <source>
        <dbReference type="Proteomes" id="UP000054321"/>
    </source>
</evidence>
<proteinExistence type="predicted"/>
<dbReference type="EMBL" id="KN832878">
    <property type="protein sequence ID" value="KIM99891.1"/>
    <property type="molecule type" value="Genomic_DNA"/>
</dbReference>
<name>A0A0C3HBZ5_OIDMZ</name>
<dbReference type="Proteomes" id="UP000054321">
    <property type="component" value="Unassembled WGS sequence"/>
</dbReference>
<gene>
    <name evidence="1" type="ORF">OIDMADRAFT_19807</name>
</gene>
<organism evidence="1 2">
    <name type="scientific">Oidiodendron maius (strain Zn)</name>
    <dbReference type="NCBI Taxonomy" id="913774"/>
    <lineage>
        <taxon>Eukaryota</taxon>
        <taxon>Fungi</taxon>
        <taxon>Dikarya</taxon>
        <taxon>Ascomycota</taxon>
        <taxon>Pezizomycotina</taxon>
        <taxon>Leotiomycetes</taxon>
        <taxon>Leotiomycetes incertae sedis</taxon>
        <taxon>Myxotrichaceae</taxon>
        <taxon>Oidiodendron</taxon>
    </lineage>
</organism>
<keyword evidence="2" id="KW-1185">Reference proteome</keyword>
<dbReference type="HOGENOM" id="CLU_1741113_0_0_1"/>
<accession>A0A0C3HBZ5</accession>
<dbReference type="AlphaFoldDB" id="A0A0C3HBZ5"/>
<reference evidence="1 2" key="1">
    <citation type="submission" date="2014-04" db="EMBL/GenBank/DDBJ databases">
        <authorList>
            <consortium name="DOE Joint Genome Institute"/>
            <person name="Kuo A."/>
            <person name="Martino E."/>
            <person name="Perotto S."/>
            <person name="Kohler A."/>
            <person name="Nagy L.G."/>
            <person name="Floudas D."/>
            <person name="Copeland A."/>
            <person name="Barry K.W."/>
            <person name="Cichocki N."/>
            <person name="Veneault-Fourrey C."/>
            <person name="LaButti K."/>
            <person name="Lindquist E.A."/>
            <person name="Lipzen A."/>
            <person name="Lundell T."/>
            <person name="Morin E."/>
            <person name="Murat C."/>
            <person name="Sun H."/>
            <person name="Tunlid A."/>
            <person name="Henrissat B."/>
            <person name="Grigoriev I.V."/>
            <person name="Hibbett D.S."/>
            <person name="Martin F."/>
            <person name="Nordberg H.P."/>
            <person name="Cantor M.N."/>
            <person name="Hua S.X."/>
        </authorList>
    </citation>
    <scope>NUCLEOTIDE SEQUENCE [LARGE SCALE GENOMIC DNA]</scope>
    <source>
        <strain evidence="1 2">Zn</strain>
    </source>
</reference>
<sequence length="150" mass="16888">MFSVLFTKKALVAHVSSIKRASSFPLARGIANFGLGLEAIDVMGNETYWHAIRSALKDALNSDKYWQRGFELGRVIVHGEAAESNIFQRVLREEVEAAQLSNEEEKQPRFWSVDPIFAGSRGAAIFGNWCQREIGRMCFPNLTPQGPPWF</sequence>
<protein>
    <submittedName>
        <fullName evidence="1">Uncharacterized protein</fullName>
    </submittedName>
</protein>
<dbReference type="InParanoid" id="A0A0C3HBZ5"/>